<dbReference type="PANTHER" id="PTHR42907">
    <property type="entry name" value="FMN-LINKED OXIDOREDUCTASES SUPERFAMILY PROTEIN"/>
    <property type="match status" value="1"/>
</dbReference>
<feature type="site" description="Interacts with tRNA" evidence="9">
    <location>
        <position position="175"/>
    </location>
</feature>
<evidence type="ECO:0000256" key="6">
    <source>
        <dbReference type="ARBA" id="ARBA00022857"/>
    </source>
</evidence>
<dbReference type="GO" id="GO:0000049">
    <property type="term" value="F:tRNA binding"/>
    <property type="evidence" value="ECO:0007669"/>
    <property type="project" value="UniProtKB-UniRule"/>
</dbReference>
<evidence type="ECO:0000256" key="4">
    <source>
        <dbReference type="ARBA" id="ARBA00022643"/>
    </source>
</evidence>
<sequence>MAPMMDWTDRHCRVFHRVLAPHARLYTEMVHANAVVLGDRARLIGFDPVERPLALQLGGSDPVLLGEATRIAVDAGYDEVNLNVGCPSDRVQSGRFGACLMREPALVAECVGAMRAAIAGRGVPVTVKCRLGVDEQEDYVALLHFIDTVASAGCDTFVVHARKAWLQGLSPKENREIPPLRYEDVYRLKRERPQLTVVINGGIASVEAAEAHLAHVDGVMLGRAAYHDPYLLHLLDRALFAPAVEPLPREALLRALRPYVEARLAQGLALKHIARHLLGLFHAQPGGRAFRQVLSEGAHRDGADWSLLERAISTTQAQGRRAA</sequence>
<dbReference type="AlphaFoldDB" id="A0A7W8G3C4"/>
<keyword evidence="8 9" id="KW-0560">Oxidoreductase</keyword>
<dbReference type="GO" id="GO:0102264">
    <property type="term" value="F:tRNA-dihydrouridine20 synthase activity"/>
    <property type="evidence" value="ECO:0007669"/>
    <property type="project" value="UniProtKB-EC"/>
</dbReference>
<keyword evidence="6 9" id="KW-0521">NADP</keyword>
<dbReference type="InterPro" id="IPR013785">
    <property type="entry name" value="Aldolase_TIM"/>
</dbReference>
<feature type="binding site" evidence="9 12">
    <location>
        <begin position="222"/>
        <end position="223"/>
    </location>
    <ligand>
        <name>FMN</name>
        <dbReference type="ChEBI" id="CHEBI:58210"/>
    </ligand>
</feature>
<accession>A0A7W8G3C4</accession>
<dbReference type="NCBIfam" id="NF008774">
    <property type="entry name" value="PRK11815.1"/>
    <property type="match status" value="1"/>
</dbReference>
<organism evidence="14 15">
    <name type="scientific">Chiayiivirga flava</name>
    <dbReference type="NCBI Taxonomy" id="659595"/>
    <lineage>
        <taxon>Bacteria</taxon>
        <taxon>Pseudomonadati</taxon>
        <taxon>Pseudomonadota</taxon>
        <taxon>Gammaproteobacteria</taxon>
        <taxon>Lysobacterales</taxon>
        <taxon>Lysobacteraceae</taxon>
        <taxon>Chiayiivirga</taxon>
    </lineage>
</organism>
<proteinExistence type="inferred from homology"/>
<dbReference type="NCBIfam" id="TIGR00742">
    <property type="entry name" value="yjbN"/>
    <property type="match status" value="1"/>
</dbReference>
<dbReference type="EMBL" id="JACHHP010000007">
    <property type="protein sequence ID" value="MBB5209690.1"/>
    <property type="molecule type" value="Genomic_DNA"/>
</dbReference>
<dbReference type="Proteomes" id="UP000521199">
    <property type="component" value="Unassembled WGS sequence"/>
</dbReference>
<feature type="active site" description="Proton donor" evidence="9 11">
    <location>
        <position position="86"/>
    </location>
</feature>
<reference evidence="14 15" key="1">
    <citation type="submission" date="2020-08" db="EMBL/GenBank/DDBJ databases">
        <title>Genomic Encyclopedia of Type Strains, Phase IV (KMG-IV): sequencing the most valuable type-strain genomes for metagenomic binning, comparative biology and taxonomic classification.</title>
        <authorList>
            <person name="Goeker M."/>
        </authorList>
    </citation>
    <scope>NUCLEOTIDE SEQUENCE [LARGE SCALE GENOMIC DNA]</scope>
    <source>
        <strain evidence="14 15">DSM 24163</strain>
    </source>
</reference>
<feature type="site" description="Interacts with tRNA; defines subfamily-specific binding signature" evidence="9">
    <location>
        <position position="291"/>
    </location>
</feature>
<comment type="catalytic activity">
    <reaction evidence="9">
        <text>5,6-dihydrouridine(20) in tRNA + NADP(+) = uridine(20) in tRNA + NADPH + H(+)</text>
        <dbReference type="Rhea" id="RHEA:53336"/>
        <dbReference type="Rhea" id="RHEA-COMP:13533"/>
        <dbReference type="Rhea" id="RHEA-COMP:13534"/>
        <dbReference type="ChEBI" id="CHEBI:15378"/>
        <dbReference type="ChEBI" id="CHEBI:57783"/>
        <dbReference type="ChEBI" id="CHEBI:58349"/>
        <dbReference type="ChEBI" id="CHEBI:65315"/>
        <dbReference type="ChEBI" id="CHEBI:74443"/>
        <dbReference type="EC" id="1.3.1.91"/>
    </reaction>
</comment>
<dbReference type="Pfam" id="PF01207">
    <property type="entry name" value="Dus"/>
    <property type="match status" value="1"/>
</dbReference>
<evidence type="ECO:0000256" key="2">
    <source>
        <dbReference type="ARBA" id="ARBA00022555"/>
    </source>
</evidence>
<dbReference type="GO" id="GO:0010181">
    <property type="term" value="F:FMN binding"/>
    <property type="evidence" value="ECO:0007669"/>
    <property type="project" value="UniProtKB-UniRule"/>
</dbReference>
<dbReference type="Gene3D" id="1.20.120.1460">
    <property type="match status" value="1"/>
</dbReference>
<evidence type="ECO:0000256" key="5">
    <source>
        <dbReference type="ARBA" id="ARBA00022694"/>
    </source>
</evidence>
<evidence type="ECO:0000256" key="9">
    <source>
        <dbReference type="HAMAP-Rule" id="MF_02041"/>
    </source>
</evidence>
<comment type="function">
    <text evidence="9">Catalyzes the synthesis of 5,6-dihydrouridine (D), a modified base found in the D-loop of most tRNAs, via the reduction of the C5-C6 double bond in target uridines. Specifically modifies U20 and U20a in tRNAs.</text>
</comment>
<comment type="cofactor">
    <cofactor evidence="1 9 10 12">
        <name>FMN</name>
        <dbReference type="ChEBI" id="CHEBI:58210"/>
    </cofactor>
</comment>
<name>A0A7W8G3C4_9GAMM</name>
<keyword evidence="12" id="KW-0547">Nucleotide-binding</keyword>
<keyword evidence="5 9" id="KW-0819">tRNA processing</keyword>
<dbReference type="Gene3D" id="3.20.20.70">
    <property type="entry name" value="Aldolase class I"/>
    <property type="match status" value="1"/>
</dbReference>
<evidence type="ECO:0000259" key="13">
    <source>
        <dbReference type="Pfam" id="PF01207"/>
    </source>
</evidence>
<comment type="caution">
    <text evidence="14">The sequence shown here is derived from an EMBL/GenBank/DDBJ whole genome shotgun (WGS) entry which is preliminary data.</text>
</comment>
<evidence type="ECO:0000256" key="8">
    <source>
        <dbReference type="ARBA" id="ARBA00023002"/>
    </source>
</evidence>
<dbReference type="PIRSF" id="PIRSF006621">
    <property type="entry name" value="Dus"/>
    <property type="match status" value="1"/>
</dbReference>
<keyword evidence="4 9" id="KW-0288">FMN</keyword>
<feature type="site" description="Interacts with tRNA; defines subfamily-specific binding signature" evidence="9">
    <location>
        <position position="288"/>
    </location>
</feature>
<evidence type="ECO:0000313" key="15">
    <source>
        <dbReference type="Proteomes" id="UP000521199"/>
    </source>
</evidence>
<feature type="site" description="Interacts with tRNA; defines subfamily-specific binding signature" evidence="9">
    <location>
        <position position="172"/>
    </location>
</feature>
<comment type="catalytic activity">
    <reaction evidence="9">
        <text>5,6-dihydrouridine(20a) in tRNA + NADP(+) = uridine(20a) in tRNA + NADPH + H(+)</text>
        <dbReference type="Rhea" id="RHEA:53344"/>
        <dbReference type="Rhea" id="RHEA-COMP:13535"/>
        <dbReference type="Rhea" id="RHEA-COMP:13536"/>
        <dbReference type="ChEBI" id="CHEBI:15378"/>
        <dbReference type="ChEBI" id="CHEBI:57783"/>
        <dbReference type="ChEBI" id="CHEBI:58349"/>
        <dbReference type="ChEBI" id="CHEBI:65315"/>
        <dbReference type="ChEBI" id="CHEBI:74443"/>
    </reaction>
</comment>
<gene>
    <name evidence="9" type="primary">dusA</name>
    <name evidence="14" type="ORF">HNQ52_003262</name>
</gene>
<feature type="binding site" evidence="9 12">
    <location>
        <begin position="3"/>
        <end position="5"/>
    </location>
    <ligand>
        <name>FMN</name>
        <dbReference type="ChEBI" id="CHEBI:58210"/>
    </ligand>
</feature>
<evidence type="ECO:0000313" key="14">
    <source>
        <dbReference type="EMBL" id="MBB5209690.1"/>
    </source>
</evidence>
<protein>
    <recommendedName>
        <fullName evidence="9">tRNA-dihydrouridine(20/20a) synthase</fullName>
        <ecNumber evidence="9">1.3.1.91</ecNumber>
    </recommendedName>
    <alternativeName>
        <fullName evidence="9">U20-specific dihydrouridine synthase</fullName>
        <shortName evidence="9">U20-specific Dus</shortName>
    </alternativeName>
    <alternativeName>
        <fullName evidence="9">tRNA-dihydrouridine synthase A</fullName>
    </alternativeName>
</protein>
<dbReference type="PROSITE" id="PS01136">
    <property type="entry name" value="UPF0034"/>
    <property type="match status" value="1"/>
</dbReference>
<comment type="similarity">
    <text evidence="10">Belongs to the dus family.</text>
</comment>
<dbReference type="CDD" id="cd02801">
    <property type="entry name" value="DUS_like_FMN"/>
    <property type="match status" value="1"/>
</dbReference>
<comment type="catalytic activity">
    <reaction evidence="9">
        <text>5,6-dihydrouridine(20a) in tRNA + NAD(+) = uridine(20a) in tRNA + NADH + H(+)</text>
        <dbReference type="Rhea" id="RHEA:53348"/>
        <dbReference type="Rhea" id="RHEA-COMP:13535"/>
        <dbReference type="Rhea" id="RHEA-COMP:13536"/>
        <dbReference type="ChEBI" id="CHEBI:15378"/>
        <dbReference type="ChEBI" id="CHEBI:57540"/>
        <dbReference type="ChEBI" id="CHEBI:57945"/>
        <dbReference type="ChEBI" id="CHEBI:65315"/>
        <dbReference type="ChEBI" id="CHEBI:74443"/>
    </reaction>
</comment>
<feature type="binding site" evidence="9 12">
    <location>
        <position position="128"/>
    </location>
    <ligand>
        <name>FMN</name>
        <dbReference type="ChEBI" id="CHEBI:58210"/>
    </ligand>
</feature>
<feature type="domain" description="DUS-like FMN-binding" evidence="13">
    <location>
        <begin position="1"/>
        <end position="307"/>
    </location>
</feature>
<keyword evidence="3 9" id="KW-0285">Flavoprotein</keyword>
<feature type="binding site" evidence="9 12">
    <location>
        <position position="160"/>
    </location>
    <ligand>
        <name>FMN</name>
        <dbReference type="ChEBI" id="CHEBI:58210"/>
    </ligand>
</feature>
<comment type="catalytic activity">
    <reaction evidence="9">
        <text>5,6-dihydrouridine(20) in tRNA + NAD(+) = uridine(20) in tRNA + NADH + H(+)</text>
        <dbReference type="Rhea" id="RHEA:53340"/>
        <dbReference type="Rhea" id="RHEA-COMP:13533"/>
        <dbReference type="Rhea" id="RHEA-COMP:13534"/>
        <dbReference type="ChEBI" id="CHEBI:15378"/>
        <dbReference type="ChEBI" id="CHEBI:57540"/>
        <dbReference type="ChEBI" id="CHEBI:57945"/>
        <dbReference type="ChEBI" id="CHEBI:65315"/>
        <dbReference type="ChEBI" id="CHEBI:74443"/>
        <dbReference type="EC" id="1.3.1.91"/>
    </reaction>
</comment>
<evidence type="ECO:0000256" key="11">
    <source>
        <dbReference type="PIRSR" id="PIRSR006621-1"/>
    </source>
</evidence>
<comment type="similarity">
    <text evidence="9">Belongs to the Dus family. DusA subfamily.</text>
</comment>
<evidence type="ECO:0000256" key="3">
    <source>
        <dbReference type="ARBA" id="ARBA00022630"/>
    </source>
</evidence>
<dbReference type="SUPFAM" id="SSF51395">
    <property type="entry name" value="FMN-linked oxidoreductases"/>
    <property type="match status" value="1"/>
</dbReference>
<dbReference type="InterPro" id="IPR001269">
    <property type="entry name" value="DUS_fam"/>
</dbReference>
<dbReference type="PANTHER" id="PTHR42907:SF1">
    <property type="entry name" value="FMN-LINKED OXIDOREDUCTASES SUPERFAMILY PROTEIN"/>
    <property type="match status" value="1"/>
</dbReference>
<feature type="site" description="Interacts with tRNA" evidence="9">
    <location>
        <position position="83"/>
    </location>
</feature>
<feature type="binding site" evidence="9 12">
    <location>
        <position position="56"/>
    </location>
    <ligand>
        <name>FMN</name>
        <dbReference type="ChEBI" id="CHEBI:58210"/>
    </ligand>
</feature>
<evidence type="ECO:0000256" key="7">
    <source>
        <dbReference type="ARBA" id="ARBA00022884"/>
    </source>
</evidence>
<feature type="binding site" evidence="9 12">
    <location>
        <begin position="200"/>
        <end position="202"/>
    </location>
    <ligand>
        <name>FMN</name>
        <dbReference type="ChEBI" id="CHEBI:58210"/>
    </ligand>
</feature>
<keyword evidence="15" id="KW-1185">Reference proteome</keyword>
<keyword evidence="2 9" id="KW-0820">tRNA-binding</keyword>
<dbReference type="InterPro" id="IPR018517">
    <property type="entry name" value="tRNA_hU_synthase_CS"/>
</dbReference>
<dbReference type="InterPro" id="IPR035587">
    <property type="entry name" value="DUS-like_FMN-bd"/>
</dbReference>
<keyword evidence="7 9" id="KW-0694">RNA-binding</keyword>
<evidence type="ECO:0000256" key="1">
    <source>
        <dbReference type="ARBA" id="ARBA00001917"/>
    </source>
</evidence>
<evidence type="ECO:0000256" key="10">
    <source>
        <dbReference type="PIRNR" id="PIRNR006621"/>
    </source>
</evidence>
<dbReference type="EC" id="1.3.1.91" evidence="9"/>
<evidence type="ECO:0000256" key="12">
    <source>
        <dbReference type="PIRSR" id="PIRSR006621-2"/>
    </source>
</evidence>
<dbReference type="GO" id="GO:0050660">
    <property type="term" value="F:flavin adenine dinucleotide binding"/>
    <property type="evidence" value="ECO:0007669"/>
    <property type="project" value="InterPro"/>
</dbReference>
<dbReference type="InterPro" id="IPR004653">
    <property type="entry name" value="DusA"/>
</dbReference>
<dbReference type="HAMAP" id="MF_02041">
    <property type="entry name" value="DusA_subfam"/>
    <property type="match status" value="1"/>
</dbReference>